<sequence length="135" mass="14953">MEIVWNEANFDYMFHSWSGPTGRYIKSRVLVVEQLSRAVVGVQTGALKASIGSRFGHRGKALEAKIGANVHLGDSLRNRGYAYYHHEGTLPHLIKANKAKALHFMAAGMPVYAHSVHHPGTIANPYLTLPMNEVF</sequence>
<organism evidence="1 2">
    <name type="scientific">Gordonia phage Sixama</name>
    <dbReference type="NCBI Taxonomy" id="2653271"/>
    <lineage>
        <taxon>Viruses</taxon>
        <taxon>Duplodnaviria</taxon>
        <taxon>Heunggongvirae</taxon>
        <taxon>Uroviricota</taxon>
        <taxon>Caudoviricetes</taxon>
        <taxon>Sixamavirus</taxon>
        <taxon>Sixamavirus sixama</taxon>
    </lineage>
</organism>
<evidence type="ECO:0000313" key="1">
    <source>
        <dbReference type="EMBL" id="QGF20273.1"/>
    </source>
</evidence>
<accession>A0A5Q2F6C5</accession>
<dbReference type="GeneID" id="77924262"/>
<proteinExistence type="predicted"/>
<dbReference type="KEGG" id="vg:77924262"/>
<reference evidence="1 2" key="1">
    <citation type="submission" date="2019-09" db="EMBL/GenBank/DDBJ databases">
        <authorList>
            <person name="Christie C.A."/>
            <person name="Diallo A.S."/>
            <person name="Dixon Z."/>
            <person name="McIntosh P.M."/>
            <person name="Murthy K.H."/>
            <person name="Rosen M.G."/>
            <person name="Simpson L.M."/>
            <person name="Koustas K."/>
            <person name="Fogarty M.P."/>
            <person name="Molloy S.D."/>
            <person name="Garlena R.A."/>
            <person name="Russell D.A."/>
            <person name="Pope W.H."/>
            <person name="Jacobs-Sera D."/>
            <person name="Hatfull G.F."/>
        </authorList>
    </citation>
    <scope>NUCLEOTIDE SEQUENCE [LARGE SCALE GENOMIC DNA]</scope>
</reference>
<dbReference type="RefSeq" id="YP_010648803.1">
    <property type="nucleotide sequence ID" value="NC_070762.1"/>
</dbReference>
<dbReference type="Proteomes" id="UP000400849">
    <property type="component" value="Segment"/>
</dbReference>
<keyword evidence="2" id="KW-1185">Reference proteome</keyword>
<gene>
    <name evidence="1" type="primary">94</name>
    <name evidence="1" type="ORF">SEA_SIXAMA_94</name>
</gene>
<protein>
    <submittedName>
        <fullName evidence="1">Uncharacterized protein</fullName>
    </submittedName>
</protein>
<dbReference type="EMBL" id="MN484601">
    <property type="protein sequence ID" value="QGF20273.1"/>
    <property type="molecule type" value="Genomic_DNA"/>
</dbReference>
<name>A0A5Q2F6C5_9CAUD</name>
<evidence type="ECO:0000313" key="2">
    <source>
        <dbReference type="Proteomes" id="UP000400849"/>
    </source>
</evidence>